<name>A0A8H7W241_9HELO</name>
<comment type="caution">
    <text evidence="2">The sequence shown here is derived from an EMBL/GenBank/DDBJ whole genome shotgun (WGS) entry which is preliminary data.</text>
</comment>
<dbReference type="OrthoDB" id="411251at2759"/>
<dbReference type="AlphaFoldDB" id="A0A8H7W241"/>
<keyword evidence="3" id="KW-1185">Reference proteome</keyword>
<gene>
    <name evidence="2" type="ORF">IFR04_011918</name>
</gene>
<feature type="domain" description="PAS" evidence="1">
    <location>
        <begin position="1"/>
        <end position="63"/>
    </location>
</feature>
<reference evidence="2" key="1">
    <citation type="submission" date="2021-02" db="EMBL/GenBank/DDBJ databases">
        <title>Genome sequence Cadophora malorum strain M34.</title>
        <authorList>
            <person name="Stefanovic E."/>
            <person name="Vu D."/>
            <person name="Scully C."/>
            <person name="Dijksterhuis J."/>
            <person name="Roader J."/>
            <person name="Houbraken J."/>
        </authorList>
    </citation>
    <scope>NUCLEOTIDE SEQUENCE</scope>
    <source>
        <strain evidence="2">M34</strain>
    </source>
</reference>
<evidence type="ECO:0000313" key="2">
    <source>
        <dbReference type="EMBL" id="KAG4414941.1"/>
    </source>
</evidence>
<evidence type="ECO:0000259" key="1">
    <source>
        <dbReference type="PROSITE" id="PS50112"/>
    </source>
</evidence>
<protein>
    <recommendedName>
        <fullName evidence="1">PAS domain-containing protein</fullName>
    </recommendedName>
</protein>
<dbReference type="Gene3D" id="3.30.450.20">
    <property type="entry name" value="PAS domain"/>
    <property type="match status" value="1"/>
</dbReference>
<dbReference type="EMBL" id="JAFJYH010000242">
    <property type="protein sequence ID" value="KAG4414941.1"/>
    <property type="molecule type" value="Genomic_DNA"/>
</dbReference>
<sequence length="374" mass="42102">MESSFITIHNLTPQATILYASESIADILEFCPEDIIGRSCFEYFRPDEIPAAENIYHRAVGSDKAAALYYAHIRRRDGQWVDCEFVFTVVYEVLVACTSIYKGKERNQGRAEYAQVIRRRFACSLRDPRYHMLVDISSKFRPSPQAPLLEPRAALILNRFTRTLTIMYATNAITSILRVTPEQLKDKSVYECMQGSCLPEAIRLLEGAKANDSIAYLQFWRRYPRGDENTKKEIRKAIQRIDSEDRGVEFLDHMNVKSDIIVERGGSAYSALPNSPNGDATTSGALIRSLDRSRRLPGDSTGLEPDVIQTTLDQGQASYSVTPSFLASTMPTRRRRPPCSRRIDAGPDEIEAIVLCTSDGLVVVLRRGRPALPL</sequence>
<dbReference type="InterPro" id="IPR035965">
    <property type="entry name" value="PAS-like_dom_sf"/>
</dbReference>
<proteinExistence type="predicted"/>
<dbReference type="Proteomes" id="UP000664132">
    <property type="component" value="Unassembled WGS sequence"/>
</dbReference>
<dbReference type="SUPFAM" id="SSF55785">
    <property type="entry name" value="PYP-like sensor domain (PAS domain)"/>
    <property type="match status" value="1"/>
</dbReference>
<dbReference type="InterPro" id="IPR000014">
    <property type="entry name" value="PAS"/>
</dbReference>
<dbReference type="PROSITE" id="PS50112">
    <property type="entry name" value="PAS"/>
    <property type="match status" value="1"/>
</dbReference>
<organism evidence="2 3">
    <name type="scientific">Cadophora malorum</name>
    <dbReference type="NCBI Taxonomy" id="108018"/>
    <lineage>
        <taxon>Eukaryota</taxon>
        <taxon>Fungi</taxon>
        <taxon>Dikarya</taxon>
        <taxon>Ascomycota</taxon>
        <taxon>Pezizomycotina</taxon>
        <taxon>Leotiomycetes</taxon>
        <taxon>Helotiales</taxon>
        <taxon>Ploettnerulaceae</taxon>
        <taxon>Cadophora</taxon>
    </lineage>
</organism>
<accession>A0A8H7W241</accession>
<evidence type="ECO:0000313" key="3">
    <source>
        <dbReference type="Proteomes" id="UP000664132"/>
    </source>
</evidence>
<dbReference type="CDD" id="cd00130">
    <property type="entry name" value="PAS"/>
    <property type="match status" value="1"/>
</dbReference>